<dbReference type="SUPFAM" id="SSF88946">
    <property type="entry name" value="Sigma2 domain of RNA polymerase sigma factors"/>
    <property type="match status" value="1"/>
</dbReference>
<dbReference type="InterPro" id="IPR036388">
    <property type="entry name" value="WH-like_DNA-bd_sf"/>
</dbReference>
<name>A0A3M4LAT6_PSESF</name>
<evidence type="ECO:0000259" key="6">
    <source>
        <dbReference type="Pfam" id="PF08281"/>
    </source>
</evidence>
<organism evidence="7 8">
    <name type="scientific">Pseudomonas syringae pv. actinidiae</name>
    <dbReference type="NCBI Taxonomy" id="103796"/>
    <lineage>
        <taxon>Bacteria</taxon>
        <taxon>Pseudomonadati</taxon>
        <taxon>Pseudomonadota</taxon>
        <taxon>Gammaproteobacteria</taxon>
        <taxon>Pseudomonadales</taxon>
        <taxon>Pseudomonadaceae</taxon>
        <taxon>Pseudomonas</taxon>
        <taxon>Pseudomonas syringae</taxon>
    </lineage>
</organism>
<dbReference type="InterPro" id="IPR039425">
    <property type="entry name" value="RNA_pol_sigma-70-like"/>
</dbReference>
<comment type="caution">
    <text evidence="7">The sequence shown here is derived from an EMBL/GenBank/DDBJ whole genome shotgun (WGS) entry which is preliminary data.</text>
</comment>
<dbReference type="PANTHER" id="PTHR43133">
    <property type="entry name" value="RNA POLYMERASE ECF-TYPE SIGMA FACTO"/>
    <property type="match status" value="1"/>
</dbReference>
<comment type="similarity">
    <text evidence="1">Belongs to the sigma-70 factor family. ECF subfamily.</text>
</comment>
<evidence type="ECO:0000313" key="7">
    <source>
        <dbReference type="EMBL" id="RMQ38580.1"/>
    </source>
</evidence>
<keyword evidence="4" id="KW-0804">Transcription</keyword>
<proteinExistence type="inferred from homology"/>
<feature type="domain" description="RNA polymerase sigma factor 70 region 4 type 2" evidence="6">
    <location>
        <begin position="130"/>
        <end position="182"/>
    </location>
</feature>
<reference evidence="7 8" key="1">
    <citation type="submission" date="2018-08" db="EMBL/GenBank/DDBJ databases">
        <title>Recombination of ecologically and evolutionarily significant loci maintains genetic cohesion in the Pseudomonas syringae species complex.</title>
        <authorList>
            <person name="Dillon M."/>
            <person name="Thakur S."/>
            <person name="Almeida R.N.D."/>
            <person name="Weir B.S."/>
            <person name="Guttman D.S."/>
        </authorList>
    </citation>
    <scope>NUCLEOTIDE SEQUENCE [LARGE SCALE GENOMIC DNA]</scope>
    <source>
        <strain evidence="7 8">ICMP 19074</strain>
    </source>
</reference>
<evidence type="ECO:0000256" key="2">
    <source>
        <dbReference type="ARBA" id="ARBA00023015"/>
    </source>
</evidence>
<sequence>MYAFDSLSLRNDCLFMTCSSTPDQTFVGDLYAQHSGWLHQWLMRRFGSSFNTADVADLTHDTFLRLLLKPRAFVMPGEARSFLCTVARGLCIDQWRRRQIEQAWLAELANRPEHVQPSPEYLAILLETLHEIDAMLRDLPHKARTAFLLAQLSGSTYREIAEQIGTSERMVKKYMAQVMYQCMVRELSASTSEF</sequence>
<dbReference type="InterPro" id="IPR007627">
    <property type="entry name" value="RNA_pol_sigma70_r2"/>
</dbReference>
<evidence type="ECO:0000256" key="4">
    <source>
        <dbReference type="ARBA" id="ARBA00023163"/>
    </source>
</evidence>
<dbReference type="Gene3D" id="1.10.10.10">
    <property type="entry name" value="Winged helix-like DNA-binding domain superfamily/Winged helix DNA-binding domain"/>
    <property type="match status" value="1"/>
</dbReference>
<protein>
    <submittedName>
        <fullName evidence="7">ECF subfamily RNA polymerase sigma-24 subunit</fullName>
    </submittedName>
</protein>
<evidence type="ECO:0000256" key="1">
    <source>
        <dbReference type="ARBA" id="ARBA00010641"/>
    </source>
</evidence>
<evidence type="ECO:0000313" key="8">
    <source>
        <dbReference type="Proteomes" id="UP000273140"/>
    </source>
</evidence>
<dbReference type="PANTHER" id="PTHR43133:SF63">
    <property type="entry name" value="RNA POLYMERASE SIGMA FACTOR FECI-RELATED"/>
    <property type="match status" value="1"/>
</dbReference>
<dbReference type="Proteomes" id="UP000273140">
    <property type="component" value="Unassembled WGS sequence"/>
</dbReference>
<evidence type="ECO:0000259" key="5">
    <source>
        <dbReference type="Pfam" id="PF04542"/>
    </source>
</evidence>
<keyword evidence="2" id="KW-0805">Transcription regulation</keyword>
<dbReference type="NCBIfam" id="TIGR02937">
    <property type="entry name" value="sigma70-ECF"/>
    <property type="match status" value="1"/>
</dbReference>
<dbReference type="Pfam" id="PF04542">
    <property type="entry name" value="Sigma70_r2"/>
    <property type="match status" value="1"/>
</dbReference>
<dbReference type="Gene3D" id="1.10.1740.10">
    <property type="match status" value="1"/>
</dbReference>
<dbReference type="InterPro" id="IPR013324">
    <property type="entry name" value="RNA_pol_sigma_r3/r4-like"/>
</dbReference>
<dbReference type="EMBL" id="RBRB01000021">
    <property type="protein sequence ID" value="RMQ38580.1"/>
    <property type="molecule type" value="Genomic_DNA"/>
</dbReference>
<dbReference type="InterPro" id="IPR013325">
    <property type="entry name" value="RNA_pol_sigma_r2"/>
</dbReference>
<dbReference type="InterPro" id="IPR013249">
    <property type="entry name" value="RNA_pol_sigma70_r4_t2"/>
</dbReference>
<dbReference type="SUPFAM" id="SSF88659">
    <property type="entry name" value="Sigma3 and sigma4 domains of RNA polymerase sigma factors"/>
    <property type="match status" value="1"/>
</dbReference>
<dbReference type="GO" id="GO:0016987">
    <property type="term" value="F:sigma factor activity"/>
    <property type="evidence" value="ECO:0007669"/>
    <property type="project" value="UniProtKB-KW"/>
</dbReference>
<feature type="domain" description="RNA polymerase sigma-70 region 2" evidence="5">
    <location>
        <begin position="30"/>
        <end position="99"/>
    </location>
</feature>
<accession>A0A3M4LAT6</accession>
<evidence type="ECO:0000256" key="3">
    <source>
        <dbReference type="ARBA" id="ARBA00023082"/>
    </source>
</evidence>
<dbReference type="Pfam" id="PF08281">
    <property type="entry name" value="Sigma70_r4_2"/>
    <property type="match status" value="1"/>
</dbReference>
<gene>
    <name evidence="7" type="ORF">ALQ07_00366</name>
</gene>
<dbReference type="GO" id="GO:0006352">
    <property type="term" value="P:DNA-templated transcription initiation"/>
    <property type="evidence" value="ECO:0007669"/>
    <property type="project" value="InterPro"/>
</dbReference>
<dbReference type="GO" id="GO:0003677">
    <property type="term" value="F:DNA binding"/>
    <property type="evidence" value="ECO:0007669"/>
    <property type="project" value="InterPro"/>
</dbReference>
<dbReference type="AlphaFoldDB" id="A0A3M4LAT6"/>
<dbReference type="InterPro" id="IPR014284">
    <property type="entry name" value="RNA_pol_sigma-70_dom"/>
</dbReference>
<keyword evidence="3" id="KW-0731">Sigma factor</keyword>